<dbReference type="HOGENOM" id="CLU_027562_9_2_0"/>
<geneLocation type="plasmid" evidence="8 9">
    <name>pACIX905</name>
</geneLocation>
<feature type="domain" description="Core-binding (CB)" evidence="7">
    <location>
        <begin position="19"/>
        <end position="102"/>
    </location>
</feature>
<evidence type="ECO:0000256" key="2">
    <source>
        <dbReference type="ARBA" id="ARBA00022908"/>
    </source>
</evidence>
<keyword evidence="2" id="KW-0229">DNA integration</keyword>
<evidence type="ECO:0000259" key="6">
    <source>
        <dbReference type="PROSITE" id="PS51898"/>
    </source>
</evidence>
<evidence type="ECO:0000256" key="4">
    <source>
        <dbReference type="ARBA" id="ARBA00023172"/>
    </source>
</evidence>
<dbReference type="PANTHER" id="PTHR30349:SF41">
    <property type="entry name" value="INTEGRASE_RECOMBINASE PROTEIN MJ0367-RELATED"/>
    <property type="match status" value="1"/>
</dbReference>
<comment type="similarity">
    <text evidence="1">Belongs to the 'phage' integrase family.</text>
</comment>
<dbReference type="GO" id="GO:0015074">
    <property type="term" value="P:DNA integration"/>
    <property type="evidence" value="ECO:0007669"/>
    <property type="project" value="UniProtKB-KW"/>
</dbReference>
<dbReference type="Pfam" id="PF02899">
    <property type="entry name" value="Phage_int_SAM_1"/>
    <property type="match status" value="1"/>
</dbReference>
<dbReference type="Gene3D" id="1.10.150.130">
    <property type="match status" value="1"/>
</dbReference>
<dbReference type="GO" id="GO:0003677">
    <property type="term" value="F:DNA binding"/>
    <property type="evidence" value="ECO:0007669"/>
    <property type="project" value="UniProtKB-UniRule"/>
</dbReference>
<keyword evidence="3 5" id="KW-0238">DNA-binding</keyword>
<dbReference type="KEGG" id="acm:AciX9_4644"/>
<dbReference type="Proteomes" id="UP000000343">
    <property type="component" value="Plasmid pACIX905"/>
</dbReference>
<protein>
    <submittedName>
        <fullName evidence="8">Integrase family protein</fullName>
    </submittedName>
</protein>
<sequence length="320" mass="34975">MSQETAISVLNTAEQASNSSQARLIALVLDGVTSEHSRRSYRTGLTAFFGWIRVGVDVSGTEPAFTKALVQLYRSSLLVQGLSSSTVNLRLSPLRKLAREMADNGMLDPATAAAIERVPGVEKRGNRVGNWLMKEQANDLLNAPNSKTLTGLRDRAILALLLGCGLCRAELLRINVEDLQQREGRWVLPDMEGKGSRVRTVTVPAGVKTRIDAWLKASGITDARLFRPVSKAGELAGTEIRDEKAVWRLVMRYAKATDLGKLAPHDLRRTCAKLCRKAGGDLEQIQLLLGHASIQTTERYLGTEQALAHAVNDAIELDLN</sequence>
<dbReference type="CDD" id="cd00397">
    <property type="entry name" value="DNA_BRE_C"/>
    <property type="match status" value="1"/>
</dbReference>
<dbReference type="AlphaFoldDB" id="E8X7Z0"/>
<evidence type="ECO:0000256" key="5">
    <source>
        <dbReference type="PROSITE-ProRule" id="PRU01248"/>
    </source>
</evidence>
<evidence type="ECO:0000259" key="7">
    <source>
        <dbReference type="PROSITE" id="PS51900"/>
    </source>
</evidence>
<dbReference type="Gene3D" id="1.10.443.10">
    <property type="entry name" value="Intergrase catalytic core"/>
    <property type="match status" value="1"/>
</dbReference>
<dbReference type="InterPro" id="IPR050090">
    <property type="entry name" value="Tyrosine_recombinase_XerCD"/>
</dbReference>
<gene>
    <name evidence="8" type="ordered locus">AciX9_4644</name>
</gene>
<dbReference type="PROSITE" id="PS51898">
    <property type="entry name" value="TYR_RECOMBINASE"/>
    <property type="match status" value="1"/>
</dbReference>
<dbReference type="PROSITE" id="PS51900">
    <property type="entry name" value="CB"/>
    <property type="match status" value="1"/>
</dbReference>
<evidence type="ECO:0000256" key="3">
    <source>
        <dbReference type="ARBA" id="ARBA00023125"/>
    </source>
</evidence>
<dbReference type="RefSeq" id="WP_013573293.1">
    <property type="nucleotide sequence ID" value="NC_015060.1"/>
</dbReference>
<dbReference type="InterPro" id="IPR044068">
    <property type="entry name" value="CB"/>
</dbReference>
<dbReference type="EMBL" id="CP002485">
    <property type="protein sequence ID" value="ADW71574.1"/>
    <property type="molecule type" value="Genomic_DNA"/>
</dbReference>
<proteinExistence type="inferred from homology"/>
<dbReference type="GO" id="GO:0006310">
    <property type="term" value="P:DNA recombination"/>
    <property type="evidence" value="ECO:0007669"/>
    <property type="project" value="UniProtKB-KW"/>
</dbReference>
<evidence type="ECO:0000313" key="8">
    <source>
        <dbReference type="EMBL" id="ADW71574.1"/>
    </source>
</evidence>
<reference evidence="9" key="1">
    <citation type="submission" date="2011-01" db="EMBL/GenBank/DDBJ databases">
        <title>Complete sequence of plasmid5 of Acidobacterium sp. MP5ACTX9.</title>
        <authorList>
            <consortium name="US DOE Joint Genome Institute"/>
            <person name="Lucas S."/>
            <person name="Copeland A."/>
            <person name="Lapidus A."/>
            <person name="Cheng J.-F."/>
            <person name="Goodwin L."/>
            <person name="Pitluck S."/>
            <person name="Teshima H."/>
            <person name="Detter J.C."/>
            <person name="Han C."/>
            <person name="Tapia R."/>
            <person name="Land M."/>
            <person name="Hauser L."/>
            <person name="Kyrpides N."/>
            <person name="Ivanova N."/>
            <person name="Ovchinnikova G."/>
            <person name="Pagani I."/>
            <person name="Rawat S.R."/>
            <person name="Mannisto M."/>
            <person name="Haggblom M.M."/>
            <person name="Woyke T."/>
        </authorList>
    </citation>
    <scope>NUCLEOTIDE SEQUENCE [LARGE SCALE GENOMIC DNA]</scope>
    <source>
        <strain evidence="9">MP5ACTX9</strain>
        <plasmid evidence="9">Plasmid pACIX905</plasmid>
    </source>
</reference>
<dbReference type="InterPro" id="IPR011010">
    <property type="entry name" value="DNA_brk_join_enz"/>
</dbReference>
<dbReference type="InterPro" id="IPR013762">
    <property type="entry name" value="Integrase-like_cat_sf"/>
</dbReference>
<keyword evidence="8" id="KW-0614">Plasmid</keyword>
<name>E8X7Z0_GRATM</name>
<organism evidence="9">
    <name type="scientific">Granulicella tundricola (strain ATCC BAA-1859 / DSM 23138 / MP5ACTX9)</name>
    <dbReference type="NCBI Taxonomy" id="1198114"/>
    <lineage>
        <taxon>Bacteria</taxon>
        <taxon>Pseudomonadati</taxon>
        <taxon>Acidobacteriota</taxon>
        <taxon>Terriglobia</taxon>
        <taxon>Terriglobales</taxon>
        <taxon>Acidobacteriaceae</taxon>
        <taxon>Granulicella</taxon>
    </lineage>
</organism>
<evidence type="ECO:0000313" key="9">
    <source>
        <dbReference type="Proteomes" id="UP000000343"/>
    </source>
</evidence>
<evidence type="ECO:0000256" key="1">
    <source>
        <dbReference type="ARBA" id="ARBA00008857"/>
    </source>
</evidence>
<dbReference type="PANTHER" id="PTHR30349">
    <property type="entry name" value="PHAGE INTEGRASE-RELATED"/>
    <property type="match status" value="1"/>
</dbReference>
<feature type="domain" description="Tyr recombinase" evidence="6">
    <location>
        <begin position="127"/>
        <end position="312"/>
    </location>
</feature>
<dbReference type="SUPFAM" id="SSF56349">
    <property type="entry name" value="DNA breaking-rejoining enzymes"/>
    <property type="match status" value="1"/>
</dbReference>
<keyword evidence="9" id="KW-1185">Reference proteome</keyword>
<dbReference type="OrthoDB" id="107867at2"/>
<dbReference type="InterPro" id="IPR002104">
    <property type="entry name" value="Integrase_catalytic"/>
</dbReference>
<dbReference type="InterPro" id="IPR004107">
    <property type="entry name" value="Integrase_SAM-like_N"/>
</dbReference>
<dbReference type="Pfam" id="PF00589">
    <property type="entry name" value="Phage_integrase"/>
    <property type="match status" value="1"/>
</dbReference>
<dbReference type="InterPro" id="IPR010998">
    <property type="entry name" value="Integrase_recombinase_N"/>
</dbReference>
<accession>E8X7Z0</accession>
<keyword evidence="4" id="KW-0233">DNA recombination</keyword>